<evidence type="ECO:0000259" key="1">
    <source>
        <dbReference type="PROSITE" id="PS50222"/>
    </source>
</evidence>
<dbReference type="AlphaFoldDB" id="A0A953HU20"/>
<proteinExistence type="predicted"/>
<keyword evidence="3" id="KW-1185">Reference proteome</keyword>
<dbReference type="GO" id="GO:0000272">
    <property type="term" value="P:polysaccharide catabolic process"/>
    <property type="evidence" value="ECO:0007669"/>
    <property type="project" value="InterPro"/>
</dbReference>
<evidence type="ECO:0000313" key="2">
    <source>
        <dbReference type="EMBL" id="MBY5958430.1"/>
    </source>
</evidence>
<dbReference type="InterPro" id="IPR002048">
    <property type="entry name" value="EF_hand_dom"/>
</dbReference>
<feature type="domain" description="EF-hand" evidence="1">
    <location>
        <begin position="511"/>
        <end position="536"/>
    </location>
</feature>
<gene>
    <name evidence="2" type="ORF">KUV50_09825</name>
</gene>
<reference evidence="2" key="1">
    <citation type="submission" date="2021-06" db="EMBL/GenBank/DDBJ databases">
        <title>44 bacteria genomes isolated from Dapeng, Shenzhen.</title>
        <authorList>
            <person name="Zheng W."/>
            <person name="Yu S."/>
            <person name="Huang Y."/>
        </authorList>
    </citation>
    <scope>NUCLEOTIDE SEQUENCE</scope>
    <source>
        <strain evidence="2">DP5N28-2</strain>
    </source>
</reference>
<dbReference type="Pfam" id="PF18962">
    <property type="entry name" value="Por_Secre_tail"/>
    <property type="match status" value="1"/>
</dbReference>
<dbReference type="SUPFAM" id="SSF63446">
    <property type="entry name" value="Type I dockerin domain"/>
    <property type="match status" value="1"/>
</dbReference>
<dbReference type="PROSITE" id="PS00018">
    <property type="entry name" value="EF_HAND_1"/>
    <property type="match status" value="2"/>
</dbReference>
<comment type="caution">
    <text evidence="2">The sequence shown here is derived from an EMBL/GenBank/DDBJ whole genome shotgun (WGS) entry which is preliminary data.</text>
</comment>
<accession>A0A953HU20</accession>
<dbReference type="InterPro" id="IPR036439">
    <property type="entry name" value="Dockerin_dom_sf"/>
</dbReference>
<organism evidence="2 3">
    <name type="scientific">Membranihabitans marinus</name>
    <dbReference type="NCBI Taxonomy" id="1227546"/>
    <lineage>
        <taxon>Bacteria</taxon>
        <taxon>Pseudomonadati</taxon>
        <taxon>Bacteroidota</taxon>
        <taxon>Saprospiria</taxon>
        <taxon>Saprospirales</taxon>
        <taxon>Saprospiraceae</taxon>
        <taxon>Membranihabitans</taxon>
    </lineage>
</organism>
<name>A0A953HU20_9BACT</name>
<dbReference type="Pfam" id="PF00404">
    <property type="entry name" value="Dockerin_1"/>
    <property type="match status" value="1"/>
</dbReference>
<dbReference type="GO" id="GO:0005509">
    <property type="term" value="F:calcium ion binding"/>
    <property type="evidence" value="ECO:0007669"/>
    <property type="project" value="InterPro"/>
</dbReference>
<dbReference type="InterPro" id="IPR002105">
    <property type="entry name" value="Dockerin_1_rpt"/>
</dbReference>
<dbReference type="InterPro" id="IPR018247">
    <property type="entry name" value="EF_Hand_1_Ca_BS"/>
</dbReference>
<dbReference type="RefSeq" id="WP_222579965.1">
    <property type="nucleotide sequence ID" value="NZ_JAHVHU010000008.1"/>
</dbReference>
<dbReference type="Proteomes" id="UP000753961">
    <property type="component" value="Unassembled WGS sequence"/>
</dbReference>
<protein>
    <submittedName>
        <fullName evidence="2">T9SS type A sorting domain-containing protein</fullName>
    </submittedName>
</protein>
<dbReference type="NCBIfam" id="TIGR04183">
    <property type="entry name" value="Por_Secre_tail"/>
    <property type="match status" value="1"/>
</dbReference>
<dbReference type="EMBL" id="JAHVHU010000008">
    <property type="protein sequence ID" value="MBY5958430.1"/>
    <property type="molecule type" value="Genomic_DNA"/>
</dbReference>
<dbReference type="Gene3D" id="1.10.1330.10">
    <property type="entry name" value="Dockerin domain"/>
    <property type="match status" value="1"/>
</dbReference>
<dbReference type="InterPro" id="IPR026444">
    <property type="entry name" value="Secre_tail"/>
</dbReference>
<dbReference type="PROSITE" id="PS50222">
    <property type="entry name" value="EF_HAND_2"/>
    <property type="match status" value="1"/>
</dbReference>
<evidence type="ECO:0000313" key="3">
    <source>
        <dbReference type="Proteomes" id="UP000753961"/>
    </source>
</evidence>
<sequence length="790" mass="88327">MSALSLQRITLLAVLLWPFGIVLPSLQSQSLPFYKTEKVIVGESWLKNINTSQPPRILKFPEVGHASFNRAGKGYVLSYNNRGIAEYDTIVFSADGKIHAYALKNKFLRTKEDYFILESGTSAVLDVLANDETYSQIHLSSIPFEEGVYATIQNNKVHLETNAPGLYHFYYTACDGSGHCDEAKATVFVTQPNKPHDTIVLSRVLDQQLRLPLPGPDFELVHATIDHVYPDGNGYFDIDLFKRNLGENEILFQSKQGQTLLYRINFVDIWEENHLNTGDKVYVHPDKSIDVSLTDNDFWVNIYSLLPTSSDLQLTNSGGGRVTITPRSGFSGKASFQYVTCAFPRCDTTTVEVYVDHFKPAQEHFDFHVDPAVPYHIPFYTPSKDYQLSIQRGPKKGVIEVVDQGRSLKYIPNPGFTGEDMVKINYSYQNNAGGFESSHTLRFLPSPHPFQGNCTDCVWPGDADGNGVVDMADIGPIARYIGEQGPSRSQGAVWKGQWSYPWMNFEHKNLNHFDANGDGLISNYDLQVIIDHMGQTHGLYTAPVTLMDVPVVVDPSNGSAAPGDELTFEFIIGDKEHQLYNVTGFSTDVKIEGHTLSSESVDVVRDEKIWLKSHQPTMSLKAPGSDDNQVAAGEYRVRSVGVKGFGTALKLHIIVEDEVEGFRTQRARTKAIKFIFSNLKIHTANGVFALPDQIIELPWRIDEKSNSSESNELEVYPNPAQEQVSVRWPEVQKDGFLEIMDLTGKKVSSYELSVGASKTEVGVEDLAPGIYILRFKSGDKTWNQKLSIIR</sequence>
<dbReference type="GO" id="GO:0004553">
    <property type="term" value="F:hydrolase activity, hydrolyzing O-glycosyl compounds"/>
    <property type="evidence" value="ECO:0007669"/>
    <property type="project" value="InterPro"/>
</dbReference>